<comment type="subcellular location">
    <subcellularLocation>
        <location evidence="1 10">Cell membrane</location>
        <topology evidence="1 10">Multi-pass membrane protein</topology>
    </subcellularLocation>
</comment>
<evidence type="ECO:0000256" key="6">
    <source>
        <dbReference type="ARBA" id="ARBA00023303"/>
    </source>
</evidence>
<sequence length="127" mass="12639">MSAAVSAGIIGGVALGGALGAVARLLLDRYLPAGLLVANTLGSLLLGWLYGALSLQLNGTGPGLLSEPATAVLALGLIGALSTFATVSLRAAQLWIEGSRLHAVGLWLVHAVCGLAAGACGIWLAWL</sequence>
<feature type="binding site" evidence="10">
    <location>
        <position position="79"/>
    </location>
    <ligand>
        <name>Na(+)</name>
        <dbReference type="ChEBI" id="CHEBI:29101"/>
        <note>structural</note>
    </ligand>
</feature>
<comment type="activity regulation">
    <text evidence="10">Na(+) is not transported, but it plays an essential structural role and its presence is essential for fluoride channel function.</text>
</comment>
<accession>A0ABU1FU23</accession>
<dbReference type="Proteomes" id="UP001260872">
    <property type="component" value="Unassembled WGS sequence"/>
</dbReference>
<evidence type="ECO:0000256" key="5">
    <source>
        <dbReference type="ARBA" id="ARBA00023136"/>
    </source>
</evidence>
<dbReference type="Pfam" id="PF02537">
    <property type="entry name" value="CRCB"/>
    <property type="match status" value="1"/>
</dbReference>
<dbReference type="EMBL" id="JAVKGT010000011">
    <property type="protein sequence ID" value="MDR5711656.1"/>
    <property type="molecule type" value="Genomic_DNA"/>
</dbReference>
<evidence type="ECO:0000256" key="9">
    <source>
        <dbReference type="ARBA" id="ARBA00049940"/>
    </source>
</evidence>
<protein>
    <recommendedName>
        <fullName evidence="10">Fluoride-specific ion channel FluC</fullName>
    </recommendedName>
</protein>
<evidence type="ECO:0000256" key="1">
    <source>
        <dbReference type="ARBA" id="ARBA00004651"/>
    </source>
</evidence>
<evidence type="ECO:0000256" key="8">
    <source>
        <dbReference type="ARBA" id="ARBA00035585"/>
    </source>
</evidence>
<evidence type="ECO:0000256" key="3">
    <source>
        <dbReference type="ARBA" id="ARBA00022692"/>
    </source>
</evidence>
<keyword evidence="10" id="KW-0915">Sodium</keyword>
<reference evidence="12" key="1">
    <citation type="submission" date="2023-07" db="EMBL/GenBank/DDBJ databases">
        <title>Description of three actinobacteria isolated from air of manufacturing shop in a pharmaceutical factory.</title>
        <authorList>
            <person name="Zhang D.-F."/>
        </authorList>
    </citation>
    <scope>NUCLEOTIDE SEQUENCE [LARGE SCALE GENOMIC DNA]</scope>
    <source>
        <strain evidence="12">CCTCC AB 207010</strain>
    </source>
</reference>
<comment type="similarity">
    <text evidence="7 10">Belongs to the fluoride channel Fluc/FEX (TC 1.A.43) family.</text>
</comment>
<feature type="binding site" evidence="10">
    <location>
        <position position="82"/>
    </location>
    <ligand>
        <name>Na(+)</name>
        <dbReference type="ChEBI" id="CHEBI:29101"/>
        <note>structural</note>
    </ligand>
</feature>
<keyword evidence="3 10" id="KW-0812">Transmembrane</keyword>
<evidence type="ECO:0000256" key="4">
    <source>
        <dbReference type="ARBA" id="ARBA00022989"/>
    </source>
</evidence>
<feature type="transmembrane region" description="Helical" evidence="10">
    <location>
        <begin position="71"/>
        <end position="92"/>
    </location>
</feature>
<evidence type="ECO:0000313" key="11">
    <source>
        <dbReference type="EMBL" id="MDR5711656.1"/>
    </source>
</evidence>
<gene>
    <name evidence="10" type="primary">fluC</name>
    <name evidence="10" type="synonym">crcB</name>
    <name evidence="11" type="ORF">RH857_05845</name>
</gene>
<feature type="transmembrane region" description="Helical" evidence="10">
    <location>
        <begin position="33"/>
        <end position="51"/>
    </location>
</feature>
<dbReference type="HAMAP" id="MF_00454">
    <property type="entry name" value="FluC"/>
    <property type="match status" value="1"/>
</dbReference>
<name>A0ABU1FU23_9MICC</name>
<comment type="function">
    <text evidence="9 10">Fluoride-specific ion channel. Important for reducing fluoride concentration in the cell, thus reducing its toxicity.</text>
</comment>
<keyword evidence="12" id="KW-1185">Reference proteome</keyword>
<keyword evidence="2 10" id="KW-1003">Cell membrane</keyword>
<comment type="caution">
    <text evidence="11">The sequence shown here is derived from an EMBL/GenBank/DDBJ whole genome shotgun (WGS) entry which is preliminary data.</text>
</comment>
<keyword evidence="10" id="KW-0406">Ion transport</keyword>
<keyword evidence="10" id="KW-0479">Metal-binding</keyword>
<evidence type="ECO:0000313" key="12">
    <source>
        <dbReference type="Proteomes" id="UP001260872"/>
    </source>
</evidence>
<evidence type="ECO:0000256" key="2">
    <source>
        <dbReference type="ARBA" id="ARBA00022475"/>
    </source>
</evidence>
<dbReference type="InterPro" id="IPR003691">
    <property type="entry name" value="FluC"/>
</dbReference>
<evidence type="ECO:0000256" key="7">
    <source>
        <dbReference type="ARBA" id="ARBA00035120"/>
    </source>
</evidence>
<proteinExistence type="inferred from homology"/>
<comment type="catalytic activity">
    <reaction evidence="8">
        <text>fluoride(in) = fluoride(out)</text>
        <dbReference type="Rhea" id="RHEA:76159"/>
        <dbReference type="ChEBI" id="CHEBI:17051"/>
    </reaction>
    <physiologicalReaction direction="left-to-right" evidence="8">
        <dbReference type="Rhea" id="RHEA:76160"/>
    </physiologicalReaction>
</comment>
<keyword evidence="5 10" id="KW-0472">Membrane</keyword>
<organism evidence="11 12">
    <name type="scientific">Nesterenkonia flava</name>
    <dbReference type="NCBI Taxonomy" id="469799"/>
    <lineage>
        <taxon>Bacteria</taxon>
        <taxon>Bacillati</taxon>
        <taxon>Actinomycetota</taxon>
        <taxon>Actinomycetes</taxon>
        <taxon>Micrococcales</taxon>
        <taxon>Micrococcaceae</taxon>
        <taxon>Nesterenkonia</taxon>
    </lineage>
</organism>
<keyword evidence="10" id="KW-0813">Transport</keyword>
<evidence type="ECO:0000256" key="10">
    <source>
        <dbReference type="HAMAP-Rule" id="MF_00454"/>
    </source>
</evidence>
<feature type="transmembrane region" description="Helical" evidence="10">
    <location>
        <begin position="6"/>
        <end position="26"/>
    </location>
</feature>
<dbReference type="RefSeq" id="WP_310537037.1">
    <property type="nucleotide sequence ID" value="NZ_BAAAOC010000009.1"/>
</dbReference>
<keyword evidence="6 10" id="KW-0407">Ion channel</keyword>
<keyword evidence="4 10" id="KW-1133">Transmembrane helix</keyword>
<feature type="transmembrane region" description="Helical" evidence="10">
    <location>
        <begin position="104"/>
        <end position="126"/>
    </location>
</feature>